<dbReference type="Proteomes" id="UP000809587">
    <property type="component" value="Unassembled WGS sequence"/>
</dbReference>
<evidence type="ECO:0000313" key="3">
    <source>
        <dbReference type="EMBL" id="MBM7085269.1"/>
    </source>
</evidence>
<dbReference type="EMBL" id="JAFEUO010000006">
    <property type="protein sequence ID" value="MBM7085269.1"/>
    <property type="molecule type" value="Genomic_DNA"/>
</dbReference>
<feature type="domain" description="tRNA wybutosine-synthesis" evidence="1">
    <location>
        <begin position="187"/>
        <end position="234"/>
    </location>
</feature>
<evidence type="ECO:0000313" key="4">
    <source>
        <dbReference type="Proteomes" id="UP000809587"/>
    </source>
</evidence>
<dbReference type="Pfam" id="PF08608">
    <property type="entry name" value="Wyosine_form"/>
    <property type="match status" value="1"/>
</dbReference>
<sequence length="268" mass="28718">MSARNDVFVDLTLEGDAVDRMVAGLDDAQWALDTPAPEWTIAHQIAHLAATFRLAGLAAADPAGFLALAQQFGPDFNRNVRTALSPYLSAAPPALLAKWREERATAEQALAAVPAGQTVPWLVRPLPAPVLAAAGMMELFGHGQDIADALGIRPERTDRLRHLVDFAVRTWDFGYQARGLDTPDVALRFEITAPSGGEVWEFGPADATERITGPAADLCLLVTRRRHRADLALTAVGAEADRWLDLAQAYRGPAGPGRTPGQFDSVAA</sequence>
<dbReference type="Gene3D" id="1.20.120.450">
    <property type="entry name" value="dinb family like domain"/>
    <property type="match status" value="1"/>
</dbReference>
<accession>A0ABS2JFV7</accession>
<dbReference type="InterPro" id="IPR034660">
    <property type="entry name" value="DinB/YfiT-like"/>
</dbReference>
<dbReference type="Pfam" id="PF11716">
    <property type="entry name" value="MDMPI_N"/>
    <property type="match status" value="1"/>
</dbReference>
<feature type="domain" description="Mycothiol-dependent maleylpyruvate isomerase metal-binding" evidence="2">
    <location>
        <begin position="13"/>
        <end position="147"/>
    </location>
</feature>
<gene>
    <name evidence="3" type="ORF">JQN84_22355</name>
</gene>
<dbReference type="NCBIfam" id="TIGR03084">
    <property type="entry name" value="TIGR03084 family metal-binding protein"/>
    <property type="match status" value="1"/>
</dbReference>
<keyword evidence="4" id="KW-1185">Reference proteome</keyword>
<dbReference type="InterPro" id="IPR017518">
    <property type="entry name" value="CHP03084"/>
</dbReference>
<dbReference type="SUPFAM" id="SSF109854">
    <property type="entry name" value="DinB/YfiT-like putative metalloenzymes"/>
    <property type="match status" value="1"/>
</dbReference>
<dbReference type="InterPro" id="IPR017517">
    <property type="entry name" value="Maleyloyr_isom"/>
</dbReference>
<reference evidence="3 4" key="1">
    <citation type="submission" date="2021-02" db="EMBL/GenBank/DDBJ databases">
        <authorList>
            <person name="Lee D.-H."/>
        </authorList>
    </citation>
    <scope>NUCLEOTIDE SEQUENCE [LARGE SCALE GENOMIC DNA]</scope>
    <source>
        <strain evidence="3 4">MMS20-R2-29</strain>
    </source>
</reference>
<proteinExistence type="predicted"/>
<comment type="caution">
    <text evidence="3">The sequence shown here is derived from an EMBL/GenBank/DDBJ whole genome shotgun (WGS) entry which is preliminary data.</text>
</comment>
<name>A0ABS2JFV7_9ACTN</name>
<dbReference type="InterPro" id="IPR013917">
    <property type="entry name" value="tRNA_wybutosine-synth"/>
</dbReference>
<evidence type="ECO:0000259" key="2">
    <source>
        <dbReference type="Pfam" id="PF11716"/>
    </source>
</evidence>
<dbReference type="NCBIfam" id="TIGR03083">
    <property type="entry name" value="maleylpyruvate isomerase family mycothiol-dependent enzyme"/>
    <property type="match status" value="1"/>
</dbReference>
<evidence type="ECO:0000259" key="1">
    <source>
        <dbReference type="Pfam" id="PF08608"/>
    </source>
</evidence>
<organism evidence="3 4">
    <name type="scientific">Micromonospora humidisoli</name>
    <dbReference type="NCBI Taxonomy" id="2807622"/>
    <lineage>
        <taxon>Bacteria</taxon>
        <taxon>Bacillati</taxon>
        <taxon>Actinomycetota</taxon>
        <taxon>Actinomycetes</taxon>
        <taxon>Micromonosporales</taxon>
        <taxon>Micromonosporaceae</taxon>
        <taxon>Micromonospora</taxon>
    </lineage>
</organism>
<protein>
    <submittedName>
        <fullName evidence="3">TIGR03084 family protein</fullName>
    </submittedName>
</protein>
<dbReference type="InterPro" id="IPR024344">
    <property type="entry name" value="MDMPI_metal-binding"/>
</dbReference>